<protein>
    <recommendedName>
        <fullName evidence="5">RNase H type-1 domain-containing protein</fullName>
    </recommendedName>
</protein>
<keyword evidence="4" id="KW-1185">Reference proteome</keyword>
<dbReference type="Pfam" id="PF13456">
    <property type="entry name" value="RVT_3"/>
    <property type="match status" value="1"/>
</dbReference>
<dbReference type="Pfam" id="PF13966">
    <property type="entry name" value="zf-RVT"/>
    <property type="match status" value="1"/>
</dbReference>
<reference evidence="3" key="2">
    <citation type="submission" date="2020-08" db="EMBL/GenBank/DDBJ databases">
        <title>Plant Genome Project.</title>
        <authorList>
            <person name="Zhang R.-G."/>
        </authorList>
    </citation>
    <scope>NUCLEOTIDE SEQUENCE</scope>
    <source>
        <strain evidence="3">Huo1</strain>
        <tissue evidence="3">Leaf</tissue>
    </source>
</reference>
<dbReference type="PANTHER" id="PTHR47723">
    <property type="entry name" value="OS05G0353850 PROTEIN"/>
    <property type="match status" value="1"/>
</dbReference>
<comment type="caution">
    <text evidence="3">The sequence shown here is derived from an EMBL/GenBank/DDBJ whole genome shotgun (WGS) entry which is preliminary data.</text>
</comment>
<name>A0A8X8YJQ7_SALSN</name>
<dbReference type="InterPro" id="IPR044730">
    <property type="entry name" value="RNase_H-like_dom_plant"/>
</dbReference>
<dbReference type="InterPro" id="IPR002156">
    <property type="entry name" value="RNaseH_domain"/>
</dbReference>
<evidence type="ECO:0000259" key="1">
    <source>
        <dbReference type="Pfam" id="PF13456"/>
    </source>
</evidence>
<dbReference type="InterPro" id="IPR026960">
    <property type="entry name" value="RVT-Znf"/>
</dbReference>
<dbReference type="AlphaFoldDB" id="A0A8X8YJQ7"/>
<evidence type="ECO:0008006" key="5">
    <source>
        <dbReference type="Google" id="ProtNLM"/>
    </source>
</evidence>
<dbReference type="InterPro" id="IPR036397">
    <property type="entry name" value="RNaseH_sf"/>
</dbReference>
<feature type="domain" description="Reverse transcriptase zinc-binding" evidence="2">
    <location>
        <begin position="9"/>
        <end position="57"/>
    </location>
</feature>
<dbReference type="SUPFAM" id="SSF53098">
    <property type="entry name" value="Ribonuclease H-like"/>
    <property type="match status" value="1"/>
</dbReference>
<dbReference type="Proteomes" id="UP000298416">
    <property type="component" value="Unassembled WGS sequence"/>
</dbReference>
<organism evidence="3">
    <name type="scientific">Salvia splendens</name>
    <name type="common">Scarlet sage</name>
    <dbReference type="NCBI Taxonomy" id="180675"/>
    <lineage>
        <taxon>Eukaryota</taxon>
        <taxon>Viridiplantae</taxon>
        <taxon>Streptophyta</taxon>
        <taxon>Embryophyta</taxon>
        <taxon>Tracheophyta</taxon>
        <taxon>Spermatophyta</taxon>
        <taxon>Magnoliopsida</taxon>
        <taxon>eudicotyledons</taxon>
        <taxon>Gunneridae</taxon>
        <taxon>Pentapetalae</taxon>
        <taxon>asterids</taxon>
        <taxon>lamiids</taxon>
        <taxon>Lamiales</taxon>
        <taxon>Lamiaceae</taxon>
        <taxon>Nepetoideae</taxon>
        <taxon>Mentheae</taxon>
        <taxon>Salviinae</taxon>
        <taxon>Salvia</taxon>
        <taxon>Salvia subgen. Calosphace</taxon>
        <taxon>core Calosphace</taxon>
    </lineage>
</organism>
<dbReference type="EMBL" id="PNBA02000003">
    <property type="protein sequence ID" value="KAG6431176.1"/>
    <property type="molecule type" value="Genomic_DNA"/>
</dbReference>
<evidence type="ECO:0000259" key="2">
    <source>
        <dbReference type="Pfam" id="PF13966"/>
    </source>
</evidence>
<reference evidence="3" key="1">
    <citation type="submission" date="2018-01" db="EMBL/GenBank/DDBJ databases">
        <authorList>
            <person name="Mao J.F."/>
        </authorList>
    </citation>
    <scope>NUCLEOTIDE SEQUENCE</scope>
    <source>
        <strain evidence="3">Huo1</strain>
        <tissue evidence="3">Leaf</tissue>
    </source>
</reference>
<dbReference type="Gene3D" id="3.30.420.10">
    <property type="entry name" value="Ribonuclease H-like superfamily/Ribonuclease H"/>
    <property type="match status" value="1"/>
</dbReference>
<dbReference type="CDD" id="cd06222">
    <property type="entry name" value="RNase_H_like"/>
    <property type="match status" value="1"/>
</dbReference>
<evidence type="ECO:0000313" key="4">
    <source>
        <dbReference type="Proteomes" id="UP000298416"/>
    </source>
</evidence>
<dbReference type="InterPro" id="IPR012337">
    <property type="entry name" value="RNaseH-like_sf"/>
</dbReference>
<evidence type="ECO:0000313" key="3">
    <source>
        <dbReference type="EMBL" id="KAG6431176.1"/>
    </source>
</evidence>
<dbReference type="InterPro" id="IPR053151">
    <property type="entry name" value="RNase_H-like"/>
</dbReference>
<sequence>MTAYSHRYLSSYKRIPVDAKLQWRRISLASRCRCCRAPTTETREHLFLYGEVAAQVWGAIEVWFPNLPRWNVANTDLEKRIKFWHRWLCRTDKPHASSIIPCLVLWTIRSERNGQIHRGALFTAEIVLNQVTQHLQRLTTAGKLGKKQWKGCTIPETISTSAWREKARKQIKLISWVPPDANWIKLNIDGQWSEAGSGARGILRDKDANLLRCFKTNISATSPLDGELQAISLGLDMAGERGQRIWLEVGRLETVDLLGAKNHGAANLRHRISEVRNKLKSIRCKISYIQKEGNKVAKCLALQGSRETSCIYFDQHTAPALIKAMMRMDQLGLPNVLLYRSERD</sequence>
<proteinExistence type="predicted"/>
<feature type="domain" description="RNase H type-1" evidence="1">
    <location>
        <begin position="187"/>
        <end position="301"/>
    </location>
</feature>
<accession>A0A8X8YJQ7</accession>
<dbReference type="GO" id="GO:0004523">
    <property type="term" value="F:RNA-DNA hybrid ribonuclease activity"/>
    <property type="evidence" value="ECO:0007669"/>
    <property type="project" value="InterPro"/>
</dbReference>
<gene>
    <name evidence="3" type="ORF">SASPL_109253</name>
</gene>
<dbReference type="GO" id="GO:0003676">
    <property type="term" value="F:nucleic acid binding"/>
    <property type="evidence" value="ECO:0007669"/>
    <property type="project" value="InterPro"/>
</dbReference>
<dbReference type="PANTHER" id="PTHR47723:SF19">
    <property type="entry name" value="POLYNUCLEOTIDYL TRANSFERASE, RIBONUCLEASE H-LIKE SUPERFAMILY PROTEIN"/>
    <property type="match status" value="1"/>
</dbReference>